<evidence type="ECO:0000256" key="1">
    <source>
        <dbReference type="ARBA" id="ARBA00008791"/>
    </source>
</evidence>
<comment type="caution">
    <text evidence="3">The sequence shown here is derived from an EMBL/GenBank/DDBJ whole genome shotgun (WGS) entry which is preliminary data.</text>
</comment>
<proteinExistence type="inferred from homology"/>
<evidence type="ECO:0000313" key="3">
    <source>
        <dbReference type="EMBL" id="RIW30895.1"/>
    </source>
</evidence>
<dbReference type="PANTHER" id="PTHR46268">
    <property type="entry name" value="STRESS RESPONSE PROTEIN NHAX"/>
    <property type="match status" value="1"/>
</dbReference>
<dbReference type="InterPro" id="IPR014729">
    <property type="entry name" value="Rossmann-like_a/b/a_fold"/>
</dbReference>
<protein>
    <submittedName>
        <fullName evidence="3">Universal stress protein</fullName>
    </submittedName>
</protein>
<gene>
    <name evidence="3" type="ORF">D3H55_16040</name>
</gene>
<evidence type="ECO:0000259" key="2">
    <source>
        <dbReference type="Pfam" id="PF00582"/>
    </source>
</evidence>
<reference evidence="3 4" key="1">
    <citation type="submission" date="2018-09" db="EMBL/GenBank/DDBJ databases">
        <title>Bacillus saliacetes sp. nov., isolated from Thai shrimp paste (Ka-pi).</title>
        <authorList>
            <person name="Daroonpunt R."/>
            <person name="Tanasupawat S."/>
            <person name="Yiamsombut S."/>
        </authorList>
    </citation>
    <scope>NUCLEOTIDE SEQUENCE [LARGE SCALE GENOMIC DNA]</scope>
    <source>
        <strain evidence="3 4">SKP7-4</strain>
    </source>
</reference>
<keyword evidence="4" id="KW-1185">Reference proteome</keyword>
<evidence type="ECO:0000313" key="4">
    <source>
        <dbReference type="Proteomes" id="UP000265801"/>
    </source>
</evidence>
<name>A0A3A1QYY0_9BACI</name>
<dbReference type="InterPro" id="IPR006016">
    <property type="entry name" value="UspA"/>
</dbReference>
<dbReference type="EMBL" id="QXIR01000024">
    <property type="protein sequence ID" value="RIW30895.1"/>
    <property type="molecule type" value="Genomic_DNA"/>
</dbReference>
<dbReference type="CDD" id="cd00293">
    <property type="entry name" value="USP-like"/>
    <property type="match status" value="1"/>
</dbReference>
<accession>A0A3A1QYY0</accession>
<dbReference type="RefSeq" id="WP_119548338.1">
    <property type="nucleotide sequence ID" value="NZ_QXIR01000024.1"/>
</dbReference>
<dbReference type="PRINTS" id="PR01438">
    <property type="entry name" value="UNVRSLSTRESS"/>
</dbReference>
<dbReference type="Pfam" id="PF00582">
    <property type="entry name" value="Usp"/>
    <property type="match status" value="1"/>
</dbReference>
<dbReference type="AlphaFoldDB" id="A0A3A1QYY0"/>
<dbReference type="InterPro" id="IPR006015">
    <property type="entry name" value="Universal_stress_UspA"/>
</dbReference>
<dbReference type="OrthoDB" id="2426295at2"/>
<comment type="similarity">
    <text evidence="1">Belongs to the universal stress protein A family.</text>
</comment>
<dbReference type="SUPFAM" id="SSF52402">
    <property type="entry name" value="Adenine nucleotide alpha hydrolases-like"/>
    <property type="match status" value="1"/>
</dbReference>
<sequence length="169" mass="18816">MFNNILLAYDNSDGSKKALEKTVELLAHNREARLTVVHVTKDSEYTDEHGQEQFTRSLDVTNTGLSSLEAQNLPHSYDNKIEERHPIRKGTNSDQFQSVREDLESRGIHANYELLSGSEADSICSYASDNDIDIIVAGNSSKTGIKKWFLGSVSEKISHNCSSSILIVK</sequence>
<feature type="domain" description="UspA" evidence="2">
    <location>
        <begin position="1"/>
        <end position="169"/>
    </location>
</feature>
<dbReference type="Proteomes" id="UP000265801">
    <property type="component" value="Unassembled WGS sequence"/>
</dbReference>
<dbReference type="Gene3D" id="3.40.50.620">
    <property type="entry name" value="HUPs"/>
    <property type="match status" value="1"/>
</dbReference>
<organism evidence="3 4">
    <name type="scientific">Bacillus salacetis</name>
    <dbReference type="NCBI Taxonomy" id="2315464"/>
    <lineage>
        <taxon>Bacteria</taxon>
        <taxon>Bacillati</taxon>
        <taxon>Bacillota</taxon>
        <taxon>Bacilli</taxon>
        <taxon>Bacillales</taxon>
        <taxon>Bacillaceae</taxon>
        <taxon>Bacillus</taxon>
    </lineage>
</organism>
<dbReference type="PANTHER" id="PTHR46268:SF6">
    <property type="entry name" value="UNIVERSAL STRESS PROTEIN UP12"/>
    <property type="match status" value="1"/>
</dbReference>